<feature type="transmembrane region" description="Helical" evidence="7">
    <location>
        <begin position="64"/>
        <end position="82"/>
    </location>
</feature>
<evidence type="ECO:0000313" key="8">
    <source>
        <dbReference type="EMBL" id="KAF1020730.1"/>
    </source>
</evidence>
<dbReference type="EMBL" id="WNDQ01000031">
    <property type="protein sequence ID" value="KAF1020730.1"/>
    <property type="molecule type" value="Genomic_DNA"/>
</dbReference>
<feature type="transmembrane region" description="Helical" evidence="7">
    <location>
        <begin position="191"/>
        <end position="213"/>
    </location>
</feature>
<comment type="subcellular location">
    <subcellularLocation>
        <location evidence="1">Membrane</location>
        <topology evidence="1">Multi-pass membrane protein</topology>
    </subcellularLocation>
</comment>
<dbReference type="Pfam" id="PF03649">
    <property type="entry name" value="UPF0014"/>
    <property type="match status" value="1"/>
</dbReference>
<feature type="transmembrane region" description="Helical" evidence="7">
    <location>
        <begin position="225"/>
        <end position="247"/>
    </location>
</feature>
<proteinExistence type="inferred from homology"/>
<dbReference type="Proteomes" id="UP000461670">
    <property type="component" value="Unassembled WGS sequence"/>
</dbReference>
<evidence type="ECO:0000256" key="5">
    <source>
        <dbReference type="ARBA" id="ARBA00023136"/>
    </source>
</evidence>
<evidence type="ECO:0000256" key="3">
    <source>
        <dbReference type="ARBA" id="ARBA00022692"/>
    </source>
</evidence>
<name>A0A7V8JPW4_9BURK</name>
<dbReference type="AlphaFoldDB" id="A0A7V8JPW4"/>
<evidence type="ECO:0000256" key="4">
    <source>
        <dbReference type="ARBA" id="ARBA00022989"/>
    </source>
</evidence>
<keyword evidence="3 7" id="KW-0812">Transmembrane</keyword>
<reference evidence="9" key="1">
    <citation type="journal article" date="2020" name="MBio">
        <title>Horizontal gene transfer to a defensive symbiont with a reduced genome amongst a multipartite beetle microbiome.</title>
        <authorList>
            <person name="Waterworth S.C."/>
            <person name="Florez L.V."/>
            <person name="Rees E.R."/>
            <person name="Hertweck C."/>
            <person name="Kaltenpoth M."/>
            <person name="Kwan J.C."/>
        </authorList>
    </citation>
    <scope>NUCLEOTIDE SEQUENCE [LARGE SCALE GENOMIC DNA]</scope>
</reference>
<gene>
    <name evidence="8" type="primary">fetB</name>
    <name evidence="8" type="ORF">GAK30_02333</name>
</gene>
<feature type="region of interest" description="Disordered" evidence="6">
    <location>
        <begin position="283"/>
        <end position="308"/>
    </location>
</feature>
<evidence type="ECO:0000256" key="7">
    <source>
        <dbReference type="SAM" id="Phobius"/>
    </source>
</evidence>
<keyword evidence="4 7" id="KW-1133">Transmembrane helix</keyword>
<evidence type="ECO:0000256" key="2">
    <source>
        <dbReference type="ARBA" id="ARBA00005268"/>
    </source>
</evidence>
<feature type="transmembrane region" description="Helical" evidence="7">
    <location>
        <begin position="128"/>
        <end position="148"/>
    </location>
</feature>
<keyword evidence="5 7" id="KW-0472">Membrane</keyword>
<evidence type="ECO:0000313" key="9">
    <source>
        <dbReference type="Proteomes" id="UP000461670"/>
    </source>
</evidence>
<dbReference type="PANTHER" id="PTHR30028">
    <property type="entry name" value="UPF0014 INNER MEMBRANE PROTEIN YBBM-RELATED"/>
    <property type="match status" value="1"/>
</dbReference>
<accession>A0A7V8JPW4</accession>
<organism evidence="8 9">
    <name type="scientific">Paracidovorax wautersii</name>
    <dbReference type="NCBI Taxonomy" id="1177982"/>
    <lineage>
        <taxon>Bacteria</taxon>
        <taxon>Pseudomonadati</taxon>
        <taxon>Pseudomonadota</taxon>
        <taxon>Betaproteobacteria</taxon>
        <taxon>Burkholderiales</taxon>
        <taxon>Comamonadaceae</taxon>
        <taxon>Paracidovorax</taxon>
    </lineage>
</organism>
<comment type="similarity">
    <text evidence="2">Belongs to the UPF0014 family.</text>
</comment>
<dbReference type="GO" id="GO:0005886">
    <property type="term" value="C:plasma membrane"/>
    <property type="evidence" value="ECO:0007669"/>
    <property type="project" value="TreeGrafter"/>
</dbReference>
<dbReference type="InterPro" id="IPR005226">
    <property type="entry name" value="UPF0014_fam"/>
</dbReference>
<protein>
    <submittedName>
        <fullName evidence="8">Putative iron export permease protein FetB</fullName>
    </submittedName>
</protein>
<dbReference type="PANTHER" id="PTHR30028:SF0">
    <property type="entry name" value="PROTEIN ALUMINUM SENSITIVE 3"/>
    <property type="match status" value="1"/>
</dbReference>
<feature type="transmembrane region" description="Helical" evidence="7">
    <location>
        <begin position="6"/>
        <end position="28"/>
    </location>
</feature>
<feature type="transmembrane region" description="Helical" evidence="7">
    <location>
        <begin position="94"/>
        <end position="116"/>
    </location>
</feature>
<evidence type="ECO:0000256" key="6">
    <source>
        <dbReference type="SAM" id="MobiDB-lite"/>
    </source>
</evidence>
<evidence type="ECO:0000256" key="1">
    <source>
        <dbReference type="ARBA" id="ARBA00004141"/>
    </source>
</evidence>
<sequence>MNPIHLSAWDVGLAAVSVLANAAASLALGLRLHRPMLWSAVRMVAQLVLVGLLLRIVFHAASPWVTAGLCLLMVAATVREAATRPGARLRRGGNFRISAWAVSLSSIATVVLALLTAIRPDPWFDPRFAIPLMGMVLGTVLNAVSLGLQDFLDGLRQGRAGIEARLALGDTTRQALAPLVRAAAHKAMIPLFNQMSAAGIITLPGAMTGQLLAGMDPMEAVKYQIMLMLWLSGAGAAAAMATVHLAARAMVDERQRLRLGARRRHHVPAAMRPTAFFRAWSGTGRARRSSRAHPGAWPPSRRGRPMRC</sequence>
<comment type="caution">
    <text evidence="8">The sequence shown here is derived from an EMBL/GenBank/DDBJ whole genome shotgun (WGS) entry which is preliminary data.</text>
</comment>